<sequence length="357" mass="41213">MLEVDRILQGDCLELLPTLPSESVDLIIADPPYFMQTHGELLRDNGEVFMGVCAEWDRFESLQAYDNFCLAWLDECRRVLKAHGSIWVMGSFQNIYRLGYLMQNLGFWILNDIVWAKPNPVPNFRGRRFCNAHESLLWCAKDKHARYTFNYKTMKALNHNKQERSIWQIGICIGSERLKGTDGKKLHPTQKPQALLEKIILASSKPGDLILDPFFGTGTTGAVAKKFKRHFLGIEQDPLFVQEATQRIAQITPLSNPFIEASLEIKPPKVSLRELTLAGFLQEKQEFYDKQKNYICYLLENRLHDHQEALSIHQMAAKHLGKKNHNGWAYFYVFWEGDFVSIDVLRYAYARSCAPHS</sequence>
<name>A0ABV7ZGD2_9HELI</name>
<dbReference type="PRINTS" id="PR00508">
    <property type="entry name" value="S21N4MTFRASE"/>
</dbReference>
<keyword evidence="2" id="KW-0489">Methyltransferase</keyword>
<dbReference type="EMBL" id="JBHRZO010000006">
    <property type="protein sequence ID" value="MFC3847211.1"/>
    <property type="molecule type" value="Genomic_DNA"/>
</dbReference>
<evidence type="ECO:0000259" key="5">
    <source>
        <dbReference type="Pfam" id="PF01555"/>
    </source>
</evidence>
<dbReference type="Gene3D" id="3.40.50.150">
    <property type="entry name" value="Vaccinia Virus protein VP39"/>
    <property type="match status" value="1"/>
</dbReference>
<comment type="similarity">
    <text evidence="1 4">Belongs to the N(4)/N(6)-methyltransferase family.</text>
</comment>
<evidence type="ECO:0000256" key="4">
    <source>
        <dbReference type="RuleBase" id="RU362026"/>
    </source>
</evidence>
<dbReference type="InterPro" id="IPR002941">
    <property type="entry name" value="DNA_methylase_N4/N6"/>
</dbReference>
<dbReference type="InterPro" id="IPR001091">
    <property type="entry name" value="RM_Methyltransferase"/>
</dbReference>
<dbReference type="RefSeq" id="WP_104751722.1">
    <property type="nucleotide sequence ID" value="NZ_FZMF01000005.1"/>
</dbReference>
<evidence type="ECO:0000256" key="3">
    <source>
        <dbReference type="ARBA" id="ARBA00022679"/>
    </source>
</evidence>
<keyword evidence="3" id="KW-0808">Transferase</keyword>
<proteinExistence type="inferred from homology"/>
<protein>
    <recommendedName>
        <fullName evidence="4">Methyltransferase</fullName>
        <ecNumber evidence="4">2.1.1.-</ecNumber>
    </recommendedName>
</protein>
<dbReference type="SUPFAM" id="SSF53335">
    <property type="entry name" value="S-adenosyl-L-methionine-dependent methyltransferases"/>
    <property type="match status" value="1"/>
</dbReference>
<evidence type="ECO:0000313" key="7">
    <source>
        <dbReference type="Proteomes" id="UP001595783"/>
    </source>
</evidence>
<dbReference type="InterPro" id="IPR002052">
    <property type="entry name" value="DNA_methylase_N6_adenine_CS"/>
</dbReference>
<dbReference type="EC" id="2.1.1.-" evidence="4"/>
<comment type="caution">
    <text evidence="6">The sequence shown here is derived from an EMBL/GenBank/DDBJ whole genome shotgun (WGS) entry which is preliminary data.</text>
</comment>
<dbReference type="PANTHER" id="PTHR13370:SF3">
    <property type="entry name" value="TRNA (GUANINE(10)-N2)-METHYLTRANSFERASE HOMOLOG"/>
    <property type="match status" value="1"/>
</dbReference>
<keyword evidence="7" id="KW-1185">Reference proteome</keyword>
<evidence type="ECO:0000313" key="6">
    <source>
        <dbReference type="EMBL" id="MFC3847211.1"/>
    </source>
</evidence>
<reference evidence="7" key="1">
    <citation type="journal article" date="2019" name="Int. J. Syst. Evol. Microbiol.">
        <title>The Global Catalogue of Microorganisms (GCM) 10K type strain sequencing project: providing services to taxonomists for standard genome sequencing and annotation.</title>
        <authorList>
            <consortium name="The Broad Institute Genomics Platform"/>
            <consortium name="The Broad Institute Genome Sequencing Center for Infectious Disease"/>
            <person name="Wu L."/>
            <person name="Ma J."/>
        </authorList>
    </citation>
    <scope>NUCLEOTIDE SEQUENCE [LARGE SCALE GENOMIC DNA]</scope>
    <source>
        <strain evidence="7">CCUG 53816</strain>
    </source>
</reference>
<dbReference type="InterPro" id="IPR029063">
    <property type="entry name" value="SAM-dependent_MTases_sf"/>
</dbReference>
<gene>
    <name evidence="6" type="ORF">ACFOPX_01495</name>
</gene>
<evidence type="ECO:0000256" key="1">
    <source>
        <dbReference type="ARBA" id="ARBA00006594"/>
    </source>
</evidence>
<dbReference type="PROSITE" id="PS00092">
    <property type="entry name" value="N6_MTASE"/>
    <property type="match status" value="1"/>
</dbReference>
<feature type="domain" description="DNA methylase N-4/N-6" evidence="5">
    <location>
        <begin position="24"/>
        <end position="245"/>
    </location>
</feature>
<organism evidence="6 7">
    <name type="scientific">Helicobacter baculiformis</name>
    <dbReference type="NCBI Taxonomy" id="427351"/>
    <lineage>
        <taxon>Bacteria</taxon>
        <taxon>Pseudomonadati</taxon>
        <taxon>Campylobacterota</taxon>
        <taxon>Epsilonproteobacteria</taxon>
        <taxon>Campylobacterales</taxon>
        <taxon>Helicobacteraceae</taxon>
        <taxon>Helicobacter</taxon>
    </lineage>
</organism>
<evidence type="ECO:0000256" key="2">
    <source>
        <dbReference type="ARBA" id="ARBA00022603"/>
    </source>
</evidence>
<dbReference type="PANTHER" id="PTHR13370">
    <property type="entry name" value="RNA METHYLASE-RELATED"/>
    <property type="match status" value="1"/>
</dbReference>
<accession>A0ABV7ZGD2</accession>
<dbReference type="Pfam" id="PF01555">
    <property type="entry name" value="N6_N4_Mtase"/>
    <property type="match status" value="1"/>
</dbReference>
<dbReference type="Proteomes" id="UP001595783">
    <property type="component" value="Unassembled WGS sequence"/>
</dbReference>